<reference evidence="1 2" key="1">
    <citation type="submission" date="2022-09" db="EMBL/GenBank/DDBJ databases">
        <title>Whole genome sequencing analysis of tet(X)-positive Empedobacter falsenii YWS9-3.</title>
        <authorList>
            <person name="Chen C."/>
            <person name="Lv Y.-L."/>
        </authorList>
    </citation>
    <scope>NUCLEOTIDE SEQUENCE [LARGE SCALE GENOMIC DNA]</scope>
    <source>
        <strain evidence="1 2">YWS9-3_T</strain>
    </source>
</reference>
<evidence type="ECO:0000313" key="2">
    <source>
        <dbReference type="Proteomes" id="UP001223501"/>
    </source>
</evidence>
<organism evidence="1 2">
    <name type="scientific">Empedobacter falsenii</name>
    <dbReference type="NCBI Taxonomy" id="343874"/>
    <lineage>
        <taxon>Bacteria</taxon>
        <taxon>Pseudomonadati</taxon>
        <taxon>Bacteroidota</taxon>
        <taxon>Flavobacteriia</taxon>
        <taxon>Flavobacteriales</taxon>
        <taxon>Weeksellaceae</taxon>
        <taxon>Empedobacter</taxon>
    </lineage>
</organism>
<dbReference type="RefSeq" id="WP_284583994.1">
    <property type="nucleotide sequence ID" value="NZ_CP106831.1"/>
</dbReference>
<dbReference type="EMBL" id="CP106831">
    <property type="protein sequence ID" value="WIH98200.1"/>
    <property type="molecule type" value="Genomic_DNA"/>
</dbReference>
<keyword evidence="2" id="KW-1185">Reference proteome</keyword>
<proteinExistence type="predicted"/>
<accession>A0ABY8VF77</accession>
<name>A0ABY8VF77_9FLAO</name>
<evidence type="ECO:0000313" key="1">
    <source>
        <dbReference type="EMBL" id="WIH98200.1"/>
    </source>
</evidence>
<protein>
    <submittedName>
        <fullName evidence="1">Uncharacterized protein</fullName>
    </submittedName>
</protein>
<sequence length="151" mass="17432">MKGLLQLTRKLGITIIVLAHEPKEDKFNSKITLNRLAGSKALSNYADVVFALGKSTTWGIVYLKELKNRNREILYHENNVMVLERIKKDNFLTFDFVRFDSENNLIDFNPSEERNMKILKMSNDGISNVKIGEEFNLSEGAIRKILKKIQE</sequence>
<dbReference type="Proteomes" id="UP001223501">
    <property type="component" value="Chromosome"/>
</dbReference>
<dbReference type="Gene3D" id="3.40.50.300">
    <property type="entry name" value="P-loop containing nucleotide triphosphate hydrolases"/>
    <property type="match status" value="1"/>
</dbReference>
<gene>
    <name evidence="1" type="ORF">OBA43_04515</name>
</gene>
<dbReference type="InterPro" id="IPR027417">
    <property type="entry name" value="P-loop_NTPase"/>
</dbReference>